<dbReference type="Proteomes" id="UP000069705">
    <property type="component" value="Unassembled WGS sequence"/>
</dbReference>
<dbReference type="RefSeq" id="WP_131809074.1">
    <property type="nucleotide sequence ID" value="NZ_BCSZ01000033.1"/>
</dbReference>
<accession>A0A124E4N1</accession>
<gene>
    <name evidence="4" type="ORF">RMCFA_3737</name>
</gene>
<evidence type="ECO:0000256" key="1">
    <source>
        <dbReference type="ARBA" id="ARBA00022747"/>
    </source>
</evidence>
<keyword evidence="4" id="KW-0255">Endonuclease</keyword>
<dbReference type="GO" id="GO:0009307">
    <property type="term" value="P:DNA restriction-modification system"/>
    <property type="evidence" value="ECO:0007669"/>
    <property type="project" value="UniProtKB-KW"/>
</dbReference>
<organism evidence="4 5">
    <name type="scientific">Mycolicibacterium fortuitum subsp. acetamidolyticum</name>
    <dbReference type="NCBI Taxonomy" id="144550"/>
    <lineage>
        <taxon>Bacteria</taxon>
        <taxon>Bacillati</taxon>
        <taxon>Actinomycetota</taxon>
        <taxon>Actinomycetes</taxon>
        <taxon>Mycobacteriales</taxon>
        <taxon>Mycobacteriaceae</taxon>
        <taxon>Mycolicibacterium</taxon>
    </lineage>
</organism>
<dbReference type="InterPro" id="IPR044946">
    <property type="entry name" value="Restrct_endonuc_typeI_TRD_sf"/>
</dbReference>
<dbReference type="GO" id="GO:0004519">
    <property type="term" value="F:endonuclease activity"/>
    <property type="evidence" value="ECO:0007669"/>
    <property type="project" value="UniProtKB-KW"/>
</dbReference>
<dbReference type="AlphaFoldDB" id="A0A124E4N1"/>
<keyword evidence="1" id="KW-0680">Restriction system</keyword>
<evidence type="ECO:0000256" key="2">
    <source>
        <dbReference type="ARBA" id="ARBA00023125"/>
    </source>
</evidence>
<reference evidence="5" key="2">
    <citation type="submission" date="2016-02" db="EMBL/GenBank/DDBJ databases">
        <title>Draft genome sequence of five rapidly growing Mycobacterium species.</title>
        <authorList>
            <person name="Katahira K."/>
            <person name="Gotou Y."/>
            <person name="Iida K."/>
            <person name="Ogura Y."/>
            <person name="Hayashi T."/>
        </authorList>
    </citation>
    <scope>NUCLEOTIDE SEQUENCE [LARGE SCALE GENOMIC DNA]</scope>
    <source>
        <strain evidence="5">JCM6368</strain>
    </source>
</reference>
<protein>
    <submittedName>
        <fullName evidence="4">Restriction endonuclease S subunits-like protein</fullName>
    </submittedName>
</protein>
<keyword evidence="3" id="KW-0175">Coiled coil</keyword>
<keyword evidence="4" id="KW-0378">Hydrolase</keyword>
<keyword evidence="4" id="KW-0540">Nuclease</keyword>
<proteinExistence type="predicted"/>
<evidence type="ECO:0000313" key="4">
    <source>
        <dbReference type="EMBL" id="GAT03625.1"/>
    </source>
</evidence>
<feature type="coiled-coil region" evidence="3">
    <location>
        <begin position="42"/>
        <end position="69"/>
    </location>
</feature>
<dbReference type="Gene3D" id="3.90.220.20">
    <property type="entry name" value="DNA methylase specificity domains"/>
    <property type="match status" value="1"/>
</dbReference>
<evidence type="ECO:0000313" key="5">
    <source>
        <dbReference type="Proteomes" id="UP000069705"/>
    </source>
</evidence>
<dbReference type="EMBL" id="BCSZ01000033">
    <property type="protein sequence ID" value="GAT03625.1"/>
    <property type="molecule type" value="Genomic_DNA"/>
</dbReference>
<keyword evidence="2" id="KW-0238">DNA-binding</keyword>
<comment type="caution">
    <text evidence="4">The sequence shown here is derived from an EMBL/GenBank/DDBJ whole genome shotgun (WGS) entry which is preliminary data.</text>
</comment>
<dbReference type="SUPFAM" id="SSF116734">
    <property type="entry name" value="DNA methylase specificity domain"/>
    <property type="match status" value="1"/>
</dbReference>
<dbReference type="GO" id="GO:0003677">
    <property type="term" value="F:DNA binding"/>
    <property type="evidence" value="ECO:0007669"/>
    <property type="project" value="UniProtKB-KW"/>
</dbReference>
<evidence type="ECO:0000256" key="3">
    <source>
        <dbReference type="SAM" id="Coils"/>
    </source>
</evidence>
<reference evidence="4 5" key="1">
    <citation type="journal article" date="2016" name="Genome Announc.">
        <title>Draft Genome Sequences of Five Rapidly Growing Mycobacterium Species, M. thermoresistibile, M. fortuitum subsp. acetamidolyticum, M. canariasense, M. brisbanense, and M. novocastrense.</title>
        <authorList>
            <person name="Katahira K."/>
            <person name="Ogura Y."/>
            <person name="Gotoh Y."/>
            <person name="Hayashi T."/>
        </authorList>
    </citation>
    <scope>NUCLEOTIDE SEQUENCE [LARGE SCALE GENOMIC DNA]</scope>
    <source>
        <strain evidence="4 5">JCM6368</strain>
    </source>
</reference>
<sequence>MLESPSVRARIESLAASSAGQHNLSLGKLNPLEIPVPAVEVQDESLARLSELEAAMERLNKEIVSAHVRGTNLRRSLVAAAFCGRLTTAAEMLEELESA</sequence>
<name>A0A124E4N1_MYCFO</name>